<feature type="transmembrane region" description="Helical" evidence="1">
    <location>
        <begin position="21"/>
        <end position="48"/>
    </location>
</feature>
<dbReference type="Proteomes" id="UP001595817">
    <property type="component" value="Unassembled WGS sequence"/>
</dbReference>
<comment type="caution">
    <text evidence="2">The sequence shown here is derived from an EMBL/GenBank/DDBJ whole genome shotgun (WGS) entry which is preliminary data.</text>
</comment>
<evidence type="ECO:0000313" key="3">
    <source>
        <dbReference type="Proteomes" id="UP001595817"/>
    </source>
</evidence>
<evidence type="ECO:0000313" key="2">
    <source>
        <dbReference type="EMBL" id="MFC4409022.1"/>
    </source>
</evidence>
<keyword evidence="1" id="KW-0812">Transmembrane</keyword>
<organism evidence="2 3">
    <name type="scientific">Chungangia koreensis</name>
    <dbReference type="NCBI Taxonomy" id="752657"/>
    <lineage>
        <taxon>Bacteria</taxon>
        <taxon>Bacillati</taxon>
        <taxon>Bacillota</taxon>
        <taxon>Bacilli</taxon>
        <taxon>Lactobacillales</taxon>
        <taxon>Chungangia</taxon>
    </lineage>
</organism>
<gene>
    <name evidence="2" type="ORF">ACFOZY_01090</name>
</gene>
<dbReference type="RefSeq" id="WP_378151337.1">
    <property type="nucleotide sequence ID" value="NZ_JBHSEC010000001.1"/>
</dbReference>
<keyword evidence="1" id="KW-0472">Membrane</keyword>
<keyword evidence="3" id="KW-1185">Reference proteome</keyword>
<dbReference type="EMBL" id="JBHSEC010000001">
    <property type="protein sequence ID" value="MFC4409022.1"/>
    <property type="molecule type" value="Genomic_DNA"/>
</dbReference>
<reference evidence="3" key="1">
    <citation type="journal article" date="2019" name="Int. J. Syst. Evol. Microbiol.">
        <title>The Global Catalogue of Microorganisms (GCM) 10K type strain sequencing project: providing services to taxonomists for standard genome sequencing and annotation.</title>
        <authorList>
            <consortium name="The Broad Institute Genomics Platform"/>
            <consortium name="The Broad Institute Genome Sequencing Center for Infectious Disease"/>
            <person name="Wu L."/>
            <person name="Ma J."/>
        </authorList>
    </citation>
    <scope>NUCLEOTIDE SEQUENCE [LARGE SCALE GENOMIC DNA]</scope>
    <source>
        <strain evidence="3">CCUG 59778</strain>
    </source>
</reference>
<keyword evidence="1" id="KW-1133">Transmembrane helix</keyword>
<sequence length="94" mass="9918">MVSNILKWVAGGLEGFLGIPILGGTIIVSLLWAPLFIMLALHIVGLVFASSEGTDKTGHILGIVTSVVGFIPFVGMIMHIVTAVFLLMEAAKNK</sequence>
<protein>
    <submittedName>
        <fullName evidence="2">Uncharacterized protein</fullName>
    </submittedName>
</protein>
<accession>A0ABV8WZE6</accession>
<feature type="transmembrane region" description="Helical" evidence="1">
    <location>
        <begin position="60"/>
        <end position="88"/>
    </location>
</feature>
<proteinExistence type="predicted"/>
<evidence type="ECO:0000256" key="1">
    <source>
        <dbReference type="SAM" id="Phobius"/>
    </source>
</evidence>
<name>A0ABV8WZE6_9LACT</name>